<dbReference type="GO" id="GO:0045910">
    <property type="term" value="P:negative regulation of DNA recombination"/>
    <property type="evidence" value="ECO:0007669"/>
    <property type="project" value="InterPro"/>
</dbReference>
<keyword evidence="14" id="KW-1185">Reference proteome</keyword>
<dbReference type="PATRIC" id="fig|1423722.3.peg.1307"/>
<feature type="coiled-coil region" evidence="10">
    <location>
        <begin position="559"/>
        <end position="634"/>
    </location>
</feature>
<dbReference type="InterPro" id="IPR007696">
    <property type="entry name" value="DNA_mismatch_repair_MutS_core"/>
</dbReference>
<dbReference type="PIRSF" id="PIRSF005814">
    <property type="entry name" value="MutS_YshD"/>
    <property type="match status" value="1"/>
</dbReference>
<keyword evidence="1 9" id="KW-0540">Nuclease</keyword>
<dbReference type="InterPro" id="IPR000432">
    <property type="entry name" value="DNA_mismatch_repair_MutS_C"/>
</dbReference>
<dbReference type="InterPro" id="IPR002625">
    <property type="entry name" value="Smr_dom"/>
</dbReference>
<dbReference type="CDD" id="cd03280">
    <property type="entry name" value="ABC_MutS2"/>
    <property type="match status" value="1"/>
</dbReference>
<evidence type="ECO:0000313" key="14">
    <source>
        <dbReference type="Proteomes" id="UP000050909"/>
    </source>
</evidence>
<dbReference type="AlphaFoldDB" id="A0A0R1GT21"/>
<dbReference type="GO" id="GO:0006298">
    <property type="term" value="P:mismatch repair"/>
    <property type="evidence" value="ECO:0007669"/>
    <property type="project" value="InterPro"/>
</dbReference>
<dbReference type="EC" id="3.1.-.-" evidence="9"/>
<evidence type="ECO:0000256" key="6">
    <source>
        <dbReference type="ARBA" id="ARBA00022840"/>
    </source>
</evidence>
<keyword evidence="3 9" id="KW-0547">Nucleotide-binding</keyword>
<dbReference type="InterPro" id="IPR005747">
    <property type="entry name" value="MutS2"/>
</dbReference>
<evidence type="ECO:0000256" key="3">
    <source>
        <dbReference type="ARBA" id="ARBA00022741"/>
    </source>
</evidence>
<evidence type="ECO:0000256" key="4">
    <source>
        <dbReference type="ARBA" id="ARBA00022759"/>
    </source>
</evidence>
<evidence type="ECO:0000256" key="11">
    <source>
        <dbReference type="SAM" id="MobiDB-lite"/>
    </source>
</evidence>
<proteinExistence type="inferred from homology"/>
<dbReference type="EMBL" id="AZCV01000005">
    <property type="protein sequence ID" value="KRK37404.1"/>
    <property type="molecule type" value="Genomic_DNA"/>
</dbReference>
<evidence type="ECO:0000313" key="13">
    <source>
        <dbReference type="EMBL" id="KRK37404.1"/>
    </source>
</evidence>
<dbReference type="EC" id="3.6.4.-" evidence="9"/>
<dbReference type="PROSITE" id="PS00486">
    <property type="entry name" value="DNA_MISMATCH_REPAIR_2"/>
    <property type="match status" value="1"/>
</dbReference>
<keyword evidence="8 9" id="KW-0238">DNA-binding</keyword>
<evidence type="ECO:0000256" key="10">
    <source>
        <dbReference type="SAM" id="Coils"/>
    </source>
</evidence>
<dbReference type="SUPFAM" id="SSF160443">
    <property type="entry name" value="SMR domain-like"/>
    <property type="match status" value="1"/>
</dbReference>
<keyword evidence="5 9" id="KW-0378">Hydrolase</keyword>
<evidence type="ECO:0000256" key="8">
    <source>
        <dbReference type="ARBA" id="ARBA00023125"/>
    </source>
</evidence>
<dbReference type="GO" id="GO:0005524">
    <property type="term" value="F:ATP binding"/>
    <property type="evidence" value="ECO:0007669"/>
    <property type="project" value="UniProtKB-UniRule"/>
</dbReference>
<keyword evidence="6 9" id="KW-0067">ATP-binding</keyword>
<evidence type="ECO:0000256" key="9">
    <source>
        <dbReference type="HAMAP-Rule" id="MF_00092"/>
    </source>
</evidence>
<dbReference type="GO" id="GO:0030983">
    <property type="term" value="F:mismatched DNA binding"/>
    <property type="evidence" value="ECO:0007669"/>
    <property type="project" value="InterPro"/>
</dbReference>
<dbReference type="SUPFAM" id="SSF52540">
    <property type="entry name" value="P-loop containing nucleoside triphosphate hydrolases"/>
    <property type="match status" value="1"/>
</dbReference>
<reference evidence="13 14" key="1">
    <citation type="journal article" date="2015" name="Genome Announc.">
        <title>Expanding the biotechnology potential of lactobacilli through comparative genomics of 213 strains and associated genera.</title>
        <authorList>
            <person name="Sun Z."/>
            <person name="Harris H.M."/>
            <person name="McCann A."/>
            <person name="Guo C."/>
            <person name="Argimon S."/>
            <person name="Zhang W."/>
            <person name="Yang X."/>
            <person name="Jeffery I.B."/>
            <person name="Cooney J.C."/>
            <person name="Kagawa T.F."/>
            <person name="Liu W."/>
            <person name="Song Y."/>
            <person name="Salvetti E."/>
            <person name="Wrobel A."/>
            <person name="Rasinkangas P."/>
            <person name="Parkhill J."/>
            <person name="Rea M.C."/>
            <person name="O'Sullivan O."/>
            <person name="Ritari J."/>
            <person name="Douillard F.P."/>
            <person name="Paul Ross R."/>
            <person name="Yang R."/>
            <person name="Briner A.E."/>
            <person name="Felis G.E."/>
            <person name="de Vos W.M."/>
            <person name="Barrangou R."/>
            <person name="Klaenhammer T.R."/>
            <person name="Caufield P.W."/>
            <person name="Cui Y."/>
            <person name="Zhang H."/>
            <person name="O'Toole P.W."/>
        </authorList>
    </citation>
    <scope>NUCLEOTIDE SEQUENCE [LARGE SCALE GENOMIC DNA]</scope>
    <source>
        <strain evidence="13 14">DSM 20534</strain>
    </source>
</reference>
<dbReference type="Pfam" id="PF20297">
    <property type="entry name" value="MSSS"/>
    <property type="match status" value="1"/>
</dbReference>
<evidence type="ECO:0000256" key="7">
    <source>
        <dbReference type="ARBA" id="ARBA00022884"/>
    </source>
</evidence>
<evidence type="ECO:0000259" key="12">
    <source>
        <dbReference type="PROSITE" id="PS50828"/>
    </source>
</evidence>
<dbReference type="PROSITE" id="PS50828">
    <property type="entry name" value="SMR"/>
    <property type="match status" value="1"/>
</dbReference>
<evidence type="ECO:0000256" key="2">
    <source>
        <dbReference type="ARBA" id="ARBA00022730"/>
    </source>
</evidence>
<dbReference type="SUPFAM" id="SSF48334">
    <property type="entry name" value="DNA repair protein MutS, domain III"/>
    <property type="match status" value="1"/>
</dbReference>
<dbReference type="PANTHER" id="PTHR48466">
    <property type="entry name" value="OS10G0509000 PROTEIN-RELATED"/>
    <property type="match status" value="1"/>
</dbReference>
<comment type="subunit">
    <text evidence="9">Homodimer. Binds to stalled ribosomes, contacting rRNA.</text>
</comment>
<dbReference type="GO" id="GO:0004519">
    <property type="term" value="F:endonuclease activity"/>
    <property type="evidence" value="ECO:0007669"/>
    <property type="project" value="UniProtKB-UniRule"/>
</dbReference>
<dbReference type="GO" id="GO:0016887">
    <property type="term" value="F:ATP hydrolysis activity"/>
    <property type="evidence" value="ECO:0007669"/>
    <property type="project" value="InterPro"/>
</dbReference>
<dbReference type="SMART" id="SM00463">
    <property type="entry name" value="SMR"/>
    <property type="match status" value="1"/>
</dbReference>
<feature type="compositionally biased region" description="Low complexity" evidence="11">
    <location>
        <begin position="697"/>
        <end position="711"/>
    </location>
</feature>
<dbReference type="FunFam" id="3.40.50.300:FF:000830">
    <property type="entry name" value="Endonuclease MutS2"/>
    <property type="match status" value="1"/>
</dbReference>
<feature type="region of interest" description="Disordered" evidence="11">
    <location>
        <begin position="683"/>
        <end position="711"/>
    </location>
</feature>
<feature type="domain" description="Smr" evidence="12">
    <location>
        <begin position="711"/>
        <end position="786"/>
    </location>
</feature>
<dbReference type="GO" id="GO:0140664">
    <property type="term" value="F:ATP-dependent DNA damage sensor activity"/>
    <property type="evidence" value="ECO:0007669"/>
    <property type="project" value="InterPro"/>
</dbReference>
<dbReference type="InterPro" id="IPR036063">
    <property type="entry name" value="Smr_dom_sf"/>
</dbReference>
<keyword evidence="2 9" id="KW-0699">rRNA-binding</keyword>
<dbReference type="NCBIfam" id="TIGR01069">
    <property type="entry name" value="mutS2"/>
    <property type="match status" value="1"/>
</dbReference>
<name>A0A0R1GT21_9LACO</name>
<comment type="function">
    <text evidence="9">Endonuclease that is involved in the suppression of homologous recombination and thus may have a key role in the control of bacterial genetic diversity.</text>
</comment>
<evidence type="ECO:0000256" key="1">
    <source>
        <dbReference type="ARBA" id="ARBA00022722"/>
    </source>
</evidence>
<protein>
    <recommendedName>
        <fullName evidence="9">Endonuclease MutS2</fullName>
        <ecNumber evidence="9">3.1.-.-</ecNumber>
    </recommendedName>
    <alternativeName>
        <fullName evidence="9">Ribosome-associated protein quality control-upstream factor</fullName>
        <shortName evidence="9">RQC-upstream factor</shortName>
        <shortName evidence="9">RqcU</shortName>
        <ecNumber evidence="9">3.6.4.-</ecNumber>
    </alternativeName>
</protein>
<keyword evidence="4 9" id="KW-0255">Endonuclease</keyword>
<organism evidence="13 14">
    <name type="scientific">Amylolactobacillus amylotrophicus DSM 20534</name>
    <dbReference type="NCBI Taxonomy" id="1423722"/>
    <lineage>
        <taxon>Bacteria</taxon>
        <taxon>Bacillati</taxon>
        <taxon>Bacillota</taxon>
        <taxon>Bacilli</taxon>
        <taxon>Lactobacillales</taxon>
        <taxon>Lactobacillaceae</taxon>
        <taxon>Amylolactobacillus</taxon>
    </lineage>
</organism>
<gene>
    <name evidence="9" type="primary">mutS2</name>
    <name evidence="9" type="synonym">rqcU</name>
    <name evidence="13" type="ORF">FC62_GL001282</name>
</gene>
<dbReference type="RefSeq" id="WP_056946458.1">
    <property type="nucleotide sequence ID" value="NZ_AZCV01000005.1"/>
</dbReference>
<dbReference type="Gene3D" id="3.40.50.300">
    <property type="entry name" value="P-loop containing nucleotide triphosphate hydrolases"/>
    <property type="match status" value="1"/>
</dbReference>
<evidence type="ECO:0000256" key="5">
    <source>
        <dbReference type="ARBA" id="ARBA00022801"/>
    </source>
</evidence>
<dbReference type="Proteomes" id="UP000050909">
    <property type="component" value="Unassembled WGS sequence"/>
</dbReference>
<comment type="similarity">
    <text evidence="9">Belongs to the DNA mismatch repair MutS family. MutS2 subfamily.</text>
</comment>
<keyword evidence="7 9" id="KW-0694">RNA-binding</keyword>
<accession>A0A0R1GT21</accession>
<dbReference type="SMART" id="SM00533">
    <property type="entry name" value="MUTSd"/>
    <property type="match status" value="1"/>
</dbReference>
<dbReference type="PANTHER" id="PTHR48466:SF2">
    <property type="entry name" value="OS10G0509000 PROTEIN"/>
    <property type="match status" value="1"/>
</dbReference>
<sequence>MNEKILNTLEFAKILDRLAGLAVTDAAKLRARALMPQTDLEEVRSAINETLAMTNVLRVMGSLPIVNFQDVAPAIKRLKIGAELNANELGNILLVLRIATDVKRFLADHDELDLSALDQLQQELVIPEKLYKRLKDSLEADGTILDTASSALGSIRHSFVRMEASIKQKMDSYLHGSESKYLSEQIITIRDERYVIPVRQEYRYKFGGVVHDQSASGQTLFIEPKGVVEFNNSLQEIVAQERAEVKRILAELSSMAGDFVTEITVTTDALVELDFLQAKARLADQMRATEPQVNDAHQINLIQARHPLIDPKKVVPNDINLGLKFDTMLITGPNTGGKTITLKTLGLLQLMAQSGLFIPAHENSQVGVFTEIFADIGDEQSIEQSLSTFSSHMDNIIKILAQNDEDSLVLFDELGAGTDPEEGAALAIAILDTVRAKHSKVAATTHYPELKLYGYDRKRTTNASMEFDLATLSPTFNLQIGIPGHSNAFAIAERLGMPKAIVKQARGFMNSDDSDLNSMITKLNIQTKGATQAKKLYESRLEQTVKLRDELTQALEFYHQREQKQLDAAKQKADEIIRNAQDKSDKIIDQLRAARDQGAATVKDDKLIAAKGALNQLRDQNLAHNRVLKRAKKQQQIKVGNEVKVLSYGQFGQVTRKLSDAEFEVQIGALKVKVKKADLEKTNQVAKTGKQPERQISHTSPLKRSSTSSSLDLRGKRYDEAMTELDRYIDSVLLAGIDSATIIHGIGTGAIRQGVQQYLKRNKRVKSFGYAPEGSGGSGATIVEFK</sequence>
<dbReference type="GO" id="GO:0043023">
    <property type="term" value="F:ribosomal large subunit binding"/>
    <property type="evidence" value="ECO:0007669"/>
    <property type="project" value="UniProtKB-UniRule"/>
</dbReference>
<comment type="caution">
    <text evidence="13">The sequence shown here is derived from an EMBL/GenBank/DDBJ whole genome shotgun (WGS) entry which is preliminary data.</text>
</comment>
<dbReference type="Pfam" id="PF00488">
    <property type="entry name" value="MutS_V"/>
    <property type="match status" value="1"/>
</dbReference>
<dbReference type="Pfam" id="PF01713">
    <property type="entry name" value="Smr"/>
    <property type="match status" value="1"/>
</dbReference>
<dbReference type="HAMAP" id="MF_00092">
    <property type="entry name" value="MutS2"/>
    <property type="match status" value="1"/>
</dbReference>
<comment type="function">
    <text evidence="9">Acts as a ribosome collision sensor, splitting the ribosome into its 2 subunits. Detects stalled/collided 70S ribosomes which it binds and splits by an ATP-hydrolysis driven conformational change. Acts upstream of the ribosome quality control system (RQC), a ribosome-associated complex that mediates the extraction of incompletely synthesized nascent chains from stalled ribosomes and their subsequent degradation. Probably generates substrates for RQC.</text>
</comment>
<dbReference type="InterPro" id="IPR046893">
    <property type="entry name" value="MSSS"/>
</dbReference>
<feature type="binding site" evidence="9">
    <location>
        <begin position="332"/>
        <end position="339"/>
    </location>
    <ligand>
        <name>ATP</name>
        <dbReference type="ChEBI" id="CHEBI:30616"/>
    </ligand>
</feature>
<dbReference type="Gene3D" id="3.30.1370.110">
    <property type="match status" value="1"/>
</dbReference>
<dbReference type="InterPro" id="IPR045076">
    <property type="entry name" value="MutS"/>
</dbReference>
<dbReference type="InterPro" id="IPR027417">
    <property type="entry name" value="P-loop_NTPase"/>
</dbReference>
<dbReference type="SMART" id="SM00534">
    <property type="entry name" value="MUTSac"/>
    <property type="match status" value="1"/>
</dbReference>
<dbReference type="InterPro" id="IPR036187">
    <property type="entry name" value="DNA_mismatch_repair_MutS_sf"/>
</dbReference>
<keyword evidence="10" id="KW-0175">Coiled coil</keyword>
<dbReference type="GO" id="GO:0019843">
    <property type="term" value="F:rRNA binding"/>
    <property type="evidence" value="ECO:0007669"/>
    <property type="project" value="UniProtKB-UniRule"/>
</dbReference>
<dbReference type="GO" id="GO:0072344">
    <property type="term" value="P:rescue of stalled ribosome"/>
    <property type="evidence" value="ECO:0007669"/>
    <property type="project" value="UniProtKB-UniRule"/>
</dbReference>